<dbReference type="GO" id="GO:0004622">
    <property type="term" value="F:phosphatidylcholine lysophospholipase activity"/>
    <property type="evidence" value="ECO:0007669"/>
    <property type="project" value="TreeGrafter"/>
</dbReference>
<evidence type="ECO:0000313" key="3">
    <source>
        <dbReference type="EMBL" id="NCD71485.1"/>
    </source>
</evidence>
<dbReference type="Proteomes" id="UP000638732">
    <property type="component" value="Unassembled WGS sequence"/>
</dbReference>
<dbReference type="EMBL" id="WWEO01000044">
    <property type="protein sequence ID" value="NCD71485.1"/>
    <property type="molecule type" value="Genomic_DNA"/>
</dbReference>
<dbReference type="InterPro" id="IPR036514">
    <property type="entry name" value="SGNH_hydro_sf"/>
</dbReference>
<dbReference type="PANTHER" id="PTHR30383">
    <property type="entry name" value="THIOESTERASE 1/PROTEASE 1/LYSOPHOSPHOLIPASE L1"/>
    <property type="match status" value="1"/>
</dbReference>
<dbReference type="Gene3D" id="3.40.50.1110">
    <property type="entry name" value="SGNH hydrolase"/>
    <property type="match status" value="1"/>
</dbReference>
<reference evidence="3" key="2">
    <citation type="submission" date="2020-10" db="EMBL/GenBank/DDBJ databases">
        <title>Mucilaginibacter sp. nov., isolated from soil.</title>
        <authorList>
            <person name="Jeon C.O."/>
        </authorList>
    </citation>
    <scope>NUCLEOTIDE SEQUENCE</scope>
    <source>
        <strain evidence="3">R11</strain>
    </source>
</reference>
<sequence>MKLKFIFFFLLLLTAGKTLFAQQDFPFADEIRKFKTADSLSFPKPGGNLFIGSSSIRLWDDLEQRFADKRVLKRGVGGSTLDQWVKYYTDYILFPYKPDRIFVYAGENDINFDRTPQQVYQDFVTLYNMIQQKLPGAKTYWLSIKKSPSRAKHYADVDSTNALIKTFVNHHKGLTYVDVNTPLYDPKTSLPDSSLFKADYLHLKKEGYDRWQKALKKYVK</sequence>
<feature type="domain" description="SGNH hydrolase-type esterase" evidence="2">
    <location>
        <begin position="58"/>
        <end position="210"/>
    </location>
</feature>
<dbReference type="SUPFAM" id="SSF52266">
    <property type="entry name" value="SGNH hydrolase"/>
    <property type="match status" value="1"/>
</dbReference>
<organism evidence="3 4">
    <name type="scientific">Mucilaginibacter agri</name>
    <dbReference type="NCBI Taxonomy" id="2695265"/>
    <lineage>
        <taxon>Bacteria</taxon>
        <taxon>Pseudomonadati</taxon>
        <taxon>Bacteroidota</taxon>
        <taxon>Sphingobacteriia</taxon>
        <taxon>Sphingobacteriales</taxon>
        <taxon>Sphingobacteriaceae</taxon>
        <taxon>Mucilaginibacter</taxon>
    </lineage>
</organism>
<evidence type="ECO:0000259" key="2">
    <source>
        <dbReference type="Pfam" id="PF13472"/>
    </source>
</evidence>
<accession>A0A966DU93</accession>
<name>A0A966DU93_9SPHI</name>
<comment type="caution">
    <text evidence="3">The sequence shown here is derived from an EMBL/GenBank/DDBJ whole genome shotgun (WGS) entry which is preliminary data.</text>
</comment>
<proteinExistence type="predicted"/>
<gene>
    <name evidence="3" type="ORF">GSY63_19110</name>
</gene>
<dbReference type="AlphaFoldDB" id="A0A966DU93"/>
<dbReference type="InterPro" id="IPR013830">
    <property type="entry name" value="SGNH_hydro"/>
</dbReference>
<keyword evidence="4" id="KW-1185">Reference proteome</keyword>
<dbReference type="Pfam" id="PF13472">
    <property type="entry name" value="Lipase_GDSL_2"/>
    <property type="match status" value="1"/>
</dbReference>
<reference evidence="3" key="1">
    <citation type="submission" date="2020-01" db="EMBL/GenBank/DDBJ databases">
        <authorList>
            <person name="Seo Y.L."/>
        </authorList>
    </citation>
    <scope>NUCLEOTIDE SEQUENCE</scope>
    <source>
        <strain evidence="3">R11</strain>
    </source>
</reference>
<evidence type="ECO:0000313" key="4">
    <source>
        <dbReference type="Proteomes" id="UP000638732"/>
    </source>
</evidence>
<protein>
    <recommendedName>
        <fullName evidence="2">SGNH hydrolase-type esterase domain-containing protein</fullName>
    </recommendedName>
</protein>
<dbReference type="InterPro" id="IPR051532">
    <property type="entry name" value="Ester_Hydrolysis_Enzymes"/>
</dbReference>
<feature type="signal peptide" evidence="1">
    <location>
        <begin position="1"/>
        <end position="21"/>
    </location>
</feature>
<feature type="chain" id="PRO_5036694494" description="SGNH hydrolase-type esterase domain-containing protein" evidence="1">
    <location>
        <begin position="22"/>
        <end position="220"/>
    </location>
</feature>
<keyword evidence="1" id="KW-0732">Signal</keyword>
<evidence type="ECO:0000256" key="1">
    <source>
        <dbReference type="SAM" id="SignalP"/>
    </source>
</evidence>
<dbReference type="RefSeq" id="WP_166587437.1">
    <property type="nucleotide sequence ID" value="NZ_WWEO01000044.1"/>
</dbReference>
<dbReference type="PANTHER" id="PTHR30383:SF5">
    <property type="entry name" value="SGNH HYDROLASE-TYPE ESTERASE DOMAIN-CONTAINING PROTEIN"/>
    <property type="match status" value="1"/>
</dbReference>